<dbReference type="KEGG" id="pbap:Pla133_40500"/>
<organism evidence="2 3">
    <name type="scientific">Engelhardtia mirabilis</name>
    <dbReference type="NCBI Taxonomy" id="2528011"/>
    <lineage>
        <taxon>Bacteria</taxon>
        <taxon>Pseudomonadati</taxon>
        <taxon>Planctomycetota</taxon>
        <taxon>Planctomycetia</taxon>
        <taxon>Planctomycetia incertae sedis</taxon>
        <taxon>Engelhardtia</taxon>
    </lineage>
</organism>
<sequence>MVKLTIEGYPDSGFSGSPLKDTTFVADFNPTDYTWTRSNDYVATPTPHTSRPKTKYDHGNNDQLKIAFMFDGTGVNDAPEGMPKTVLERVERFLGLLRFRGRQHIPPHCKVMWGGFTFQGVLKSASANFVLFDKQGVPLRAKISAEFEQVVSRKARIAEEKKSSPDVDRVWVVQAGDRLDRIAFESYGHVAYWRQLAFANGLANPRSLEPGRVLSLPLLELV</sequence>
<dbReference type="Proteomes" id="UP000316921">
    <property type="component" value="Chromosome"/>
</dbReference>
<feature type="domain" description="LysM" evidence="1">
    <location>
        <begin position="169"/>
        <end position="216"/>
    </location>
</feature>
<evidence type="ECO:0000259" key="1">
    <source>
        <dbReference type="PROSITE" id="PS51782"/>
    </source>
</evidence>
<dbReference type="Gene3D" id="3.10.350.10">
    <property type="entry name" value="LysM domain"/>
    <property type="match status" value="1"/>
</dbReference>
<evidence type="ECO:0000313" key="3">
    <source>
        <dbReference type="Proteomes" id="UP000316921"/>
    </source>
</evidence>
<dbReference type="PROSITE" id="PS51782">
    <property type="entry name" value="LYSM"/>
    <property type="match status" value="1"/>
</dbReference>
<proteinExistence type="predicted"/>
<dbReference type="InterPro" id="IPR045361">
    <property type="entry name" value="CIS_tube_prot_N"/>
</dbReference>
<reference evidence="2 3" key="1">
    <citation type="submission" date="2019-02" db="EMBL/GenBank/DDBJ databases">
        <title>Deep-cultivation of Planctomycetes and their phenomic and genomic characterization uncovers novel biology.</title>
        <authorList>
            <person name="Wiegand S."/>
            <person name="Jogler M."/>
            <person name="Boedeker C."/>
            <person name="Pinto D."/>
            <person name="Vollmers J."/>
            <person name="Rivas-Marin E."/>
            <person name="Kohn T."/>
            <person name="Peeters S.H."/>
            <person name="Heuer A."/>
            <person name="Rast P."/>
            <person name="Oberbeckmann S."/>
            <person name="Bunk B."/>
            <person name="Jeske O."/>
            <person name="Meyerdierks A."/>
            <person name="Storesund J.E."/>
            <person name="Kallscheuer N."/>
            <person name="Luecker S."/>
            <person name="Lage O.M."/>
            <person name="Pohl T."/>
            <person name="Merkel B.J."/>
            <person name="Hornburger P."/>
            <person name="Mueller R.-W."/>
            <person name="Bruemmer F."/>
            <person name="Labrenz M."/>
            <person name="Spormann A.M."/>
            <person name="Op den Camp H."/>
            <person name="Overmann J."/>
            <person name="Amann R."/>
            <person name="Jetten M.S.M."/>
            <person name="Mascher T."/>
            <person name="Medema M.H."/>
            <person name="Devos D.P."/>
            <person name="Kaster A.-K."/>
            <person name="Ovreas L."/>
            <person name="Rohde M."/>
            <person name="Galperin M.Y."/>
            <person name="Jogler C."/>
        </authorList>
    </citation>
    <scope>NUCLEOTIDE SEQUENCE [LARGE SCALE GENOMIC DNA]</scope>
    <source>
        <strain evidence="2 3">Pla133</strain>
    </source>
</reference>
<dbReference type="CDD" id="cd00118">
    <property type="entry name" value="LysM"/>
    <property type="match status" value="1"/>
</dbReference>
<name>A0A518BPP0_9BACT</name>
<dbReference type="AlphaFoldDB" id="A0A518BPP0"/>
<gene>
    <name evidence="2" type="ORF">Pla133_40500</name>
</gene>
<accession>A0A518BPP0</accession>
<keyword evidence="3" id="KW-1185">Reference proteome</keyword>
<protein>
    <recommendedName>
        <fullName evidence="1">LysM domain-containing protein</fullName>
    </recommendedName>
</protein>
<evidence type="ECO:0000313" key="2">
    <source>
        <dbReference type="EMBL" id="QDU68935.1"/>
    </source>
</evidence>
<dbReference type="RefSeq" id="WP_145068373.1">
    <property type="nucleotide sequence ID" value="NZ_CP036287.1"/>
</dbReference>
<dbReference type="EMBL" id="CP036287">
    <property type="protein sequence ID" value="QDU68935.1"/>
    <property type="molecule type" value="Genomic_DNA"/>
</dbReference>
<dbReference type="Pfam" id="PF19266">
    <property type="entry name" value="CIS_tube"/>
    <property type="match status" value="1"/>
</dbReference>
<dbReference type="InterPro" id="IPR018392">
    <property type="entry name" value="LysM"/>
</dbReference>
<dbReference type="InterPro" id="IPR036779">
    <property type="entry name" value="LysM_dom_sf"/>
</dbReference>